<comment type="caution">
    <text evidence="1">The sequence shown here is derived from an EMBL/GenBank/DDBJ whole genome shotgun (WGS) entry which is preliminary data.</text>
</comment>
<evidence type="ECO:0000313" key="2">
    <source>
        <dbReference type="Proteomes" id="UP000247150"/>
    </source>
</evidence>
<protein>
    <submittedName>
        <fullName evidence="1">Uncharacterized protein</fullName>
    </submittedName>
</protein>
<organism evidence="1 2">
    <name type="scientific">Cytobacillus oceanisediminis</name>
    <dbReference type="NCBI Taxonomy" id="665099"/>
    <lineage>
        <taxon>Bacteria</taxon>
        <taxon>Bacillati</taxon>
        <taxon>Bacillota</taxon>
        <taxon>Bacilli</taxon>
        <taxon>Bacillales</taxon>
        <taxon>Bacillaceae</taxon>
        <taxon>Cytobacillus</taxon>
    </lineage>
</organism>
<gene>
    <name evidence="1" type="ORF">DFO73_108223</name>
</gene>
<reference evidence="1 2" key="1">
    <citation type="submission" date="2018-05" db="EMBL/GenBank/DDBJ databases">
        <title>Freshwater and sediment microbial communities from various areas in North America, analyzing microbe dynamics in response to fracking.</title>
        <authorList>
            <person name="Lamendella R."/>
        </authorList>
    </citation>
    <scope>NUCLEOTIDE SEQUENCE [LARGE SCALE GENOMIC DNA]</scope>
    <source>
        <strain evidence="1 2">15_TX</strain>
    </source>
</reference>
<accession>A0A2V2ZSZ3</accession>
<name>A0A2V2ZSZ3_9BACI</name>
<dbReference type="EMBL" id="QGTW01000008">
    <property type="protein sequence ID" value="PWW27480.1"/>
    <property type="molecule type" value="Genomic_DNA"/>
</dbReference>
<dbReference type="Proteomes" id="UP000247150">
    <property type="component" value="Unassembled WGS sequence"/>
</dbReference>
<dbReference type="AlphaFoldDB" id="A0A2V2ZSZ3"/>
<proteinExistence type="predicted"/>
<evidence type="ECO:0000313" key="1">
    <source>
        <dbReference type="EMBL" id="PWW27480.1"/>
    </source>
</evidence>
<sequence>MHRMFNPTLATGQGTLRTHFVTRPKAQLLGGHGSL</sequence>